<keyword evidence="2 8" id="KW-0963">Cytoplasm</keyword>
<dbReference type="InterPro" id="IPR018312">
    <property type="entry name" value="Chromosome_initiator_DnaA_CS"/>
</dbReference>
<dbReference type="FunFam" id="3.40.50.300:FF:000668">
    <property type="entry name" value="Chromosomal replication initiator protein DnaA"/>
    <property type="match status" value="1"/>
</dbReference>
<feature type="region of interest" description="Domain I, interacts with DnaA modulators" evidence="8">
    <location>
        <begin position="1"/>
        <end position="92"/>
    </location>
</feature>
<proteinExistence type="inferred from homology"/>
<organism evidence="14 15">
    <name type="scientific">Candidatus Harrisonbacteria bacterium RIFCSPLOWO2_02_FULL_41_13b</name>
    <dbReference type="NCBI Taxonomy" id="1798409"/>
    <lineage>
        <taxon>Bacteria</taxon>
        <taxon>Candidatus Harrisoniibacteriota</taxon>
    </lineage>
</organism>
<dbReference type="CDD" id="cd06571">
    <property type="entry name" value="Bac_DnaA_C"/>
    <property type="match status" value="1"/>
</dbReference>
<dbReference type="InterPro" id="IPR010921">
    <property type="entry name" value="Trp_repressor/repl_initiator"/>
</dbReference>
<feature type="binding site" evidence="8">
    <location>
        <position position="167"/>
    </location>
    <ligand>
        <name>ATP</name>
        <dbReference type="ChEBI" id="CHEBI:30616"/>
    </ligand>
</feature>
<evidence type="ECO:0000256" key="9">
    <source>
        <dbReference type="NCBIfam" id="TIGR00362"/>
    </source>
</evidence>
<evidence type="ECO:0000256" key="3">
    <source>
        <dbReference type="ARBA" id="ARBA00022705"/>
    </source>
</evidence>
<dbReference type="GO" id="GO:0008289">
    <property type="term" value="F:lipid binding"/>
    <property type="evidence" value="ECO:0007669"/>
    <property type="project" value="UniProtKB-KW"/>
</dbReference>
<evidence type="ECO:0000256" key="1">
    <source>
        <dbReference type="ARBA" id="ARBA00006583"/>
    </source>
</evidence>
<keyword evidence="3 8" id="KW-0235">DNA replication</keyword>
<dbReference type="Gene3D" id="3.30.300.180">
    <property type="match status" value="1"/>
</dbReference>
<dbReference type="Proteomes" id="UP000177690">
    <property type="component" value="Unassembled WGS sequence"/>
</dbReference>
<evidence type="ECO:0000256" key="5">
    <source>
        <dbReference type="ARBA" id="ARBA00022840"/>
    </source>
</evidence>
<sequence>MHMNLEELWRTALGTIELQVSKTNFLNWFKNSTLLEKNEEATTIGLPNNFAKEWVENRGHKIVLKTLRDLDNTTKRITYVVVNNNTKPILAKTTANELVSQINPAETQLEFLEFRVDPQTSLNPKYTLQSFAVGKSNELAYAATLAIIEKIGTVYNPLFISGGVGVGKTHLIQAAGNEIKNRYQNKVRVRYISSEKFTNDVVSGIKNRGMDSVKEKYRDIDVLIIDDVQYLAGRDATQREFFSTFEVLYQNNKQIILSSDRPPAFIDGLEERLKSRFSGGMIAIIDPPEYELRLAVLKNKLLDRKIDLKPEIVELISSKVQKNFRELEGVLNRILFYQKNKAEELTTENVEQLLSDAVQKPSYNIDPNQIVKCVANYFDITLADLIGRSRKKELVEPRQIAMYLLRDVLDLSYPFIGEKLGKRDHTTVIYSCEKVEQEINKNHSLNRKIIMIKDLISKI</sequence>
<keyword evidence="5 8" id="KW-0067">ATP-binding</keyword>
<comment type="function">
    <text evidence="8 10">Plays an essential role in the initiation and regulation of chromosomal replication. ATP-DnaA binds to the origin of replication (oriC) to initiate formation of the DNA replication initiation complex once per cell cycle. Binds the DnaA box (a 9 base pair repeat at the origin) and separates the double-stranded (ds)DNA. Forms a right-handed helical filament on oriC DNA; dsDNA binds to the exterior of the filament while single-stranded (ss)DNA is stabiized in the filament's interior. The ATP-DnaA-oriC complex binds and stabilizes one strand of the AT-rich DNA unwinding element (DUE), permitting loading of DNA polymerase. After initiation quickly degrades to an ADP-DnaA complex that is not apt for DNA replication. Binds acidic phospholipids.</text>
</comment>
<dbReference type="InterPro" id="IPR024633">
    <property type="entry name" value="DnaA_N_dom"/>
</dbReference>
<feature type="binding site" evidence="8">
    <location>
        <position position="168"/>
    </location>
    <ligand>
        <name>ATP</name>
        <dbReference type="ChEBI" id="CHEBI:30616"/>
    </ligand>
</feature>
<dbReference type="InterPro" id="IPR038454">
    <property type="entry name" value="DnaA_N_sf"/>
</dbReference>
<dbReference type="InterPro" id="IPR020591">
    <property type="entry name" value="Chromosome_initiator_DnaA-like"/>
</dbReference>
<comment type="caution">
    <text evidence="8">Lacks conserved residue(s) required for the propagation of feature annotation.</text>
</comment>
<dbReference type="NCBIfam" id="TIGR00362">
    <property type="entry name" value="DnaA"/>
    <property type="match status" value="1"/>
</dbReference>
<comment type="subunit">
    <text evidence="8">Oligomerizes as a right-handed, spiral filament on DNA at oriC.</text>
</comment>
<dbReference type="GO" id="GO:0006275">
    <property type="term" value="P:regulation of DNA replication"/>
    <property type="evidence" value="ECO:0007669"/>
    <property type="project" value="UniProtKB-UniRule"/>
</dbReference>
<dbReference type="GO" id="GO:0005737">
    <property type="term" value="C:cytoplasm"/>
    <property type="evidence" value="ECO:0007669"/>
    <property type="project" value="UniProtKB-SubCell"/>
</dbReference>
<evidence type="ECO:0000256" key="4">
    <source>
        <dbReference type="ARBA" id="ARBA00022741"/>
    </source>
</evidence>
<dbReference type="STRING" id="1798409.A3I24_03710"/>
<dbReference type="InterPro" id="IPR001957">
    <property type="entry name" value="Chromosome_initiator_DnaA"/>
</dbReference>
<evidence type="ECO:0000313" key="15">
    <source>
        <dbReference type="Proteomes" id="UP000177690"/>
    </source>
</evidence>
<feature type="binding site" evidence="8">
    <location>
        <position position="165"/>
    </location>
    <ligand>
        <name>ATP</name>
        <dbReference type="ChEBI" id="CHEBI:30616"/>
    </ligand>
</feature>
<evidence type="ECO:0000256" key="11">
    <source>
        <dbReference type="RuleBase" id="RU004227"/>
    </source>
</evidence>
<dbReference type="GO" id="GO:0003688">
    <property type="term" value="F:DNA replication origin binding"/>
    <property type="evidence" value="ECO:0007669"/>
    <property type="project" value="UniProtKB-UniRule"/>
</dbReference>
<dbReference type="AlphaFoldDB" id="A0A1G1ZR66"/>
<dbReference type="SUPFAM" id="SSF52540">
    <property type="entry name" value="P-loop containing nucleoside triphosphate hydrolases"/>
    <property type="match status" value="1"/>
</dbReference>
<dbReference type="SUPFAM" id="SSF48295">
    <property type="entry name" value="TrpR-like"/>
    <property type="match status" value="1"/>
</dbReference>
<feature type="binding site" evidence="8">
    <location>
        <position position="169"/>
    </location>
    <ligand>
        <name>ATP</name>
        <dbReference type="ChEBI" id="CHEBI:30616"/>
    </ligand>
</feature>
<gene>
    <name evidence="8" type="primary">dnaA</name>
    <name evidence="14" type="ORF">A3I24_03710</name>
</gene>
<dbReference type="SMART" id="SM00760">
    <property type="entry name" value="Bac_DnaA_C"/>
    <property type="match status" value="1"/>
</dbReference>
<dbReference type="Pfam" id="PF08299">
    <property type="entry name" value="Bac_DnaA_C"/>
    <property type="match status" value="1"/>
</dbReference>
<dbReference type="InterPro" id="IPR027417">
    <property type="entry name" value="P-loop_NTPase"/>
</dbReference>
<dbReference type="CDD" id="cd00009">
    <property type="entry name" value="AAA"/>
    <property type="match status" value="1"/>
</dbReference>
<name>A0A1G1ZR66_9BACT</name>
<comment type="domain">
    <text evidence="8">Domain I is involved in oligomerization and binding regulators, domain II is flexibile and of varying length in different bacteria, domain III forms the AAA+ region, while domain IV binds dsDNA.</text>
</comment>
<feature type="region of interest" description="Domain IV, binds dsDNA" evidence="8">
    <location>
        <begin position="339"/>
        <end position="459"/>
    </location>
</feature>
<dbReference type="HAMAP" id="MF_00377">
    <property type="entry name" value="DnaA_bact"/>
    <property type="match status" value="1"/>
</dbReference>
<evidence type="ECO:0000259" key="12">
    <source>
        <dbReference type="SMART" id="SM00382"/>
    </source>
</evidence>
<evidence type="ECO:0000256" key="2">
    <source>
        <dbReference type="ARBA" id="ARBA00022490"/>
    </source>
</evidence>
<comment type="similarity">
    <text evidence="1 8 11">Belongs to the DnaA family.</text>
</comment>
<evidence type="ECO:0000313" key="14">
    <source>
        <dbReference type="EMBL" id="OGY67193.1"/>
    </source>
</evidence>
<dbReference type="EMBL" id="MHJL01000029">
    <property type="protein sequence ID" value="OGY67193.1"/>
    <property type="molecule type" value="Genomic_DNA"/>
</dbReference>
<dbReference type="InterPro" id="IPR013159">
    <property type="entry name" value="DnaA_C"/>
</dbReference>
<evidence type="ECO:0000256" key="10">
    <source>
        <dbReference type="RuleBase" id="RU000577"/>
    </source>
</evidence>
<dbReference type="InterPro" id="IPR003593">
    <property type="entry name" value="AAA+_ATPase"/>
</dbReference>
<keyword evidence="7 8" id="KW-0238">DNA-binding</keyword>
<feature type="domain" description="Chromosomal replication initiator DnaA C-terminal" evidence="13">
    <location>
        <begin position="366"/>
        <end position="435"/>
    </location>
</feature>
<dbReference type="Gene3D" id="3.40.50.300">
    <property type="entry name" value="P-loop containing nucleotide triphosphate hydrolases"/>
    <property type="match status" value="1"/>
</dbReference>
<dbReference type="Gene3D" id="1.10.8.60">
    <property type="match status" value="1"/>
</dbReference>
<keyword evidence="4 8" id="KW-0547">Nucleotide-binding</keyword>
<evidence type="ECO:0000256" key="8">
    <source>
        <dbReference type="HAMAP-Rule" id="MF_00377"/>
    </source>
</evidence>
<evidence type="ECO:0000256" key="7">
    <source>
        <dbReference type="ARBA" id="ARBA00023125"/>
    </source>
</evidence>
<dbReference type="Pfam" id="PF11638">
    <property type="entry name" value="DnaA_N"/>
    <property type="match status" value="1"/>
</dbReference>
<feature type="domain" description="AAA+ ATPase" evidence="12">
    <location>
        <begin position="154"/>
        <end position="288"/>
    </location>
</feature>
<protein>
    <recommendedName>
        <fullName evidence="8 9">Chromosomal replication initiator protein DnaA</fullName>
    </recommendedName>
</protein>
<dbReference type="GO" id="GO:0006270">
    <property type="term" value="P:DNA replication initiation"/>
    <property type="evidence" value="ECO:0007669"/>
    <property type="project" value="UniProtKB-UniRule"/>
</dbReference>
<accession>A0A1G1ZR66</accession>
<dbReference type="SMART" id="SM00382">
    <property type="entry name" value="AAA"/>
    <property type="match status" value="1"/>
</dbReference>
<keyword evidence="6 8" id="KW-0446">Lipid-binding</keyword>
<comment type="subcellular location">
    <subcellularLocation>
        <location evidence="8">Cytoplasm</location>
    </subcellularLocation>
</comment>
<dbReference type="PROSITE" id="PS01008">
    <property type="entry name" value="DNAA"/>
    <property type="match status" value="1"/>
</dbReference>
<dbReference type="Pfam" id="PF00308">
    <property type="entry name" value="Bac_DnaA"/>
    <property type="match status" value="1"/>
</dbReference>
<dbReference type="Gene3D" id="1.10.1750.10">
    <property type="match status" value="1"/>
</dbReference>
<evidence type="ECO:0000256" key="6">
    <source>
        <dbReference type="ARBA" id="ARBA00023121"/>
    </source>
</evidence>
<dbReference type="GO" id="GO:0005886">
    <property type="term" value="C:plasma membrane"/>
    <property type="evidence" value="ECO:0007669"/>
    <property type="project" value="TreeGrafter"/>
</dbReference>
<dbReference type="PANTHER" id="PTHR30050:SF2">
    <property type="entry name" value="CHROMOSOMAL REPLICATION INITIATOR PROTEIN DNAA"/>
    <property type="match status" value="1"/>
</dbReference>
<evidence type="ECO:0000259" key="13">
    <source>
        <dbReference type="SMART" id="SM00760"/>
    </source>
</evidence>
<dbReference type="GO" id="GO:0005524">
    <property type="term" value="F:ATP binding"/>
    <property type="evidence" value="ECO:0007669"/>
    <property type="project" value="UniProtKB-UniRule"/>
</dbReference>
<dbReference type="PRINTS" id="PR00051">
    <property type="entry name" value="DNAA"/>
</dbReference>
<reference evidence="14 15" key="1">
    <citation type="journal article" date="2016" name="Nat. Commun.">
        <title>Thousands of microbial genomes shed light on interconnected biogeochemical processes in an aquifer system.</title>
        <authorList>
            <person name="Anantharaman K."/>
            <person name="Brown C.T."/>
            <person name="Hug L.A."/>
            <person name="Sharon I."/>
            <person name="Castelle C.J."/>
            <person name="Probst A.J."/>
            <person name="Thomas B.C."/>
            <person name="Singh A."/>
            <person name="Wilkins M.J."/>
            <person name="Karaoz U."/>
            <person name="Brodie E.L."/>
            <person name="Williams K.H."/>
            <person name="Hubbard S.S."/>
            <person name="Banfield J.F."/>
        </authorList>
    </citation>
    <scope>NUCLEOTIDE SEQUENCE [LARGE SCALE GENOMIC DNA]</scope>
</reference>
<dbReference type="InterPro" id="IPR013317">
    <property type="entry name" value="DnaA_dom"/>
</dbReference>
<comment type="caution">
    <text evidence="14">The sequence shown here is derived from an EMBL/GenBank/DDBJ whole genome shotgun (WGS) entry which is preliminary data.</text>
</comment>
<dbReference type="PANTHER" id="PTHR30050">
    <property type="entry name" value="CHROMOSOMAL REPLICATION INITIATOR PROTEIN DNAA"/>
    <property type="match status" value="1"/>
</dbReference>